<evidence type="ECO:0000256" key="5">
    <source>
        <dbReference type="ARBA" id="ARBA00022741"/>
    </source>
</evidence>
<evidence type="ECO:0000256" key="3">
    <source>
        <dbReference type="ARBA" id="ARBA00022598"/>
    </source>
</evidence>
<dbReference type="CDD" id="cd00560">
    <property type="entry name" value="PanC"/>
    <property type="match status" value="1"/>
</dbReference>
<dbReference type="InterPro" id="IPR004821">
    <property type="entry name" value="Cyt_trans-like"/>
</dbReference>
<comment type="catalytic activity">
    <reaction evidence="7">
        <text>(R)-pantoate + beta-alanine + ATP = (R)-pantothenate + AMP + diphosphate + H(+)</text>
        <dbReference type="Rhea" id="RHEA:10912"/>
        <dbReference type="ChEBI" id="CHEBI:15378"/>
        <dbReference type="ChEBI" id="CHEBI:15980"/>
        <dbReference type="ChEBI" id="CHEBI:29032"/>
        <dbReference type="ChEBI" id="CHEBI:30616"/>
        <dbReference type="ChEBI" id="CHEBI:33019"/>
        <dbReference type="ChEBI" id="CHEBI:57966"/>
        <dbReference type="ChEBI" id="CHEBI:456215"/>
        <dbReference type="EC" id="6.3.2.1"/>
    </reaction>
</comment>
<evidence type="ECO:0000313" key="10">
    <source>
        <dbReference type="Proteomes" id="UP000012019"/>
    </source>
</evidence>
<dbReference type="GO" id="GO:0005524">
    <property type="term" value="F:ATP binding"/>
    <property type="evidence" value="ECO:0007669"/>
    <property type="project" value="UniProtKB-KW"/>
</dbReference>
<keyword evidence="4" id="KW-0566">Pantothenate biosynthesis</keyword>
<dbReference type="GO" id="GO:0005829">
    <property type="term" value="C:cytosol"/>
    <property type="evidence" value="ECO:0007669"/>
    <property type="project" value="TreeGrafter"/>
</dbReference>
<name>M7P273_9GAMM</name>
<dbReference type="InterPro" id="IPR042176">
    <property type="entry name" value="Pantoate_ligase_C"/>
</dbReference>
<evidence type="ECO:0000313" key="9">
    <source>
        <dbReference type="EMBL" id="EMR13601.1"/>
    </source>
</evidence>
<dbReference type="NCBIfam" id="TIGR00018">
    <property type="entry name" value="panC"/>
    <property type="match status" value="1"/>
</dbReference>
<dbReference type="InterPro" id="IPR014729">
    <property type="entry name" value="Rossmann-like_a/b/a_fold"/>
</dbReference>
<dbReference type="Pfam" id="PF02569">
    <property type="entry name" value="Pantoate_ligase"/>
    <property type="match status" value="1"/>
</dbReference>
<comment type="caution">
    <text evidence="9">The sequence shown here is derived from an EMBL/GenBank/DDBJ whole genome shotgun (WGS) entry which is preliminary data.</text>
</comment>
<evidence type="ECO:0000256" key="1">
    <source>
        <dbReference type="ARBA" id="ARBA00004990"/>
    </source>
</evidence>
<dbReference type="eggNOG" id="COG0414">
    <property type="taxonomic scope" value="Bacteria"/>
</dbReference>
<feature type="non-terminal residue" evidence="9">
    <location>
        <position position="213"/>
    </location>
</feature>
<sequence length="213" mass="23672">MQIVDSLLGLRAQIRTWRAQQMSIAFVPTMGNLHQGHLSLVQRAQTIADKVVVSIFVNPLQFDDKADLQAYPRTLQQDIQQLSETDCDLLFTPPAELIYPKGMAAQTKVVVPGVDDKLCGKMRPGHFDGVATVVTKLFNLVQADMALFGEKDYQQLLMIRRLVDDLNLPIEIISVPTCREQDGLAMSSRNQYLSESETSHCPSVASMPVASRT</sequence>
<evidence type="ECO:0000256" key="7">
    <source>
        <dbReference type="ARBA" id="ARBA00048258"/>
    </source>
</evidence>
<comment type="pathway">
    <text evidence="1">Cofactor biosynthesis; (R)-pantothenate biosynthesis; (R)-pantothenate from (R)-pantoate and beta-alanine: step 1/1.</text>
</comment>
<evidence type="ECO:0000256" key="4">
    <source>
        <dbReference type="ARBA" id="ARBA00022655"/>
    </source>
</evidence>
<dbReference type="STRING" id="1286106.MPL1_04075"/>
<dbReference type="HAMAP" id="MF_00158">
    <property type="entry name" value="PanC"/>
    <property type="match status" value="1"/>
</dbReference>
<keyword evidence="5" id="KW-0547">Nucleotide-binding</keyword>
<protein>
    <recommendedName>
        <fullName evidence="8">Pantoate--beta-alanine ligase</fullName>
        <ecNumber evidence="8">6.3.2.1</ecNumber>
    </recommendedName>
</protein>
<dbReference type="GO" id="GO:0015940">
    <property type="term" value="P:pantothenate biosynthetic process"/>
    <property type="evidence" value="ECO:0007669"/>
    <property type="project" value="UniProtKB-UniRule"/>
</dbReference>
<keyword evidence="3 9" id="KW-0436">Ligase</keyword>
<accession>M7P273</accession>
<proteinExistence type="inferred from homology"/>
<dbReference type="EMBL" id="APHR01000018">
    <property type="protein sequence ID" value="EMR13601.1"/>
    <property type="molecule type" value="Genomic_DNA"/>
</dbReference>
<dbReference type="UniPathway" id="UPA00028">
    <property type="reaction ID" value="UER00005"/>
</dbReference>
<dbReference type="RefSeq" id="WP_009725839.1">
    <property type="nucleotide sequence ID" value="NZ_APHR01000018.1"/>
</dbReference>
<dbReference type="Proteomes" id="UP000012019">
    <property type="component" value="Unassembled WGS sequence"/>
</dbReference>
<keyword evidence="6" id="KW-0067">ATP-binding</keyword>
<dbReference type="PANTHER" id="PTHR21299">
    <property type="entry name" value="CYTIDYLATE KINASE/PANTOATE-BETA-ALANINE LIGASE"/>
    <property type="match status" value="1"/>
</dbReference>
<organism evidence="9 10">
    <name type="scientific">Methylophaga lonarensis MPL</name>
    <dbReference type="NCBI Taxonomy" id="1286106"/>
    <lineage>
        <taxon>Bacteria</taxon>
        <taxon>Pseudomonadati</taxon>
        <taxon>Pseudomonadota</taxon>
        <taxon>Gammaproteobacteria</taxon>
        <taxon>Thiotrichales</taxon>
        <taxon>Piscirickettsiaceae</taxon>
        <taxon>Methylophaga</taxon>
    </lineage>
</organism>
<keyword evidence="10" id="KW-1185">Reference proteome</keyword>
<dbReference type="AlphaFoldDB" id="M7P273"/>
<dbReference type="PANTHER" id="PTHR21299:SF1">
    <property type="entry name" value="PANTOATE--BETA-ALANINE LIGASE"/>
    <property type="match status" value="1"/>
</dbReference>
<gene>
    <name evidence="9" type="primary">panC</name>
    <name evidence="9" type="ORF">MPL1_04075</name>
</gene>
<evidence type="ECO:0000256" key="8">
    <source>
        <dbReference type="NCBIfam" id="TIGR00018"/>
    </source>
</evidence>
<dbReference type="FunFam" id="3.40.50.620:FF:000013">
    <property type="entry name" value="Pantothenate synthetase"/>
    <property type="match status" value="1"/>
</dbReference>
<dbReference type="EC" id="6.3.2.1" evidence="8"/>
<dbReference type="NCBIfam" id="TIGR00125">
    <property type="entry name" value="cyt_tran_rel"/>
    <property type="match status" value="1"/>
</dbReference>
<dbReference type="InterPro" id="IPR003721">
    <property type="entry name" value="Pantoate_ligase"/>
</dbReference>
<evidence type="ECO:0000256" key="6">
    <source>
        <dbReference type="ARBA" id="ARBA00022840"/>
    </source>
</evidence>
<comment type="similarity">
    <text evidence="2">Belongs to the pantothenate synthetase family.</text>
</comment>
<dbReference type="GO" id="GO:0004592">
    <property type="term" value="F:pantoate-beta-alanine ligase activity"/>
    <property type="evidence" value="ECO:0007669"/>
    <property type="project" value="UniProtKB-UniRule"/>
</dbReference>
<reference evidence="9 10" key="1">
    <citation type="journal article" date="2013" name="Genome Announc.">
        <title>Draft Genome Sequence of Methylophaga lonarensis MPLT, a Haloalkaliphilic (Non-Methane-Utilizing) Methylotroph.</title>
        <authorList>
            <person name="Shetty S.A."/>
            <person name="Marathe N.P."/>
            <person name="Munot H."/>
            <person name="Antony C.P."/>
            <person name="Dhotre D.P."/>
            <person name="Murrell J.C."/>
            <person name="Shouche Y.S."/>
        </authorList>
    </citation>
    <scope>NUCLEOTIDE SEQUENCE [LARGE SCALE GENOMIC DNA]</scope>
    <source>
        <strain evidence="9 10">MPL</strain>
    </source>
</reference>
<evidence type="ECO:0000256" key="2">
    <source>
        <dbReference type="ARBA" id="ARBA00009256"/>
    </source>
</evidence>
<dbReference type="SUPFAM" id="SSF52374">
    <property type="entry name" value="Nucleotidylyl transferase"/>
    <property type="match status" value="1"/>
</dbReference>
<dbReference type="Gene3D" id="3.40.50.620">
    <property type="entry name" value="HUPs"/>
    <property type="match status" value="1"/>
</dbReference>
<dbReference type="OrthoDB" id="9773087at2"/>
<dbReference type="Gene3D" id="3.30.1300.10">
    <property type="entry name" value="Pantoate-beta-alanine ligase, C-terminal domain"/>
    <property type="match status" value="1"/>
</dbReference>